<accession>A0A450UVK9</accession>
<gene>
    <name evidence="1" type="ORF">BECKLFY1418B_GA0070995_108612</name>
</gene>
<sequence length="168" mass="19342">MGHFLFTYRPPFYQICFFTLPGNYPDTGGRNRHASNDVQPPNDCAVFPDCKIGSIHPTFPPVPKHYHDPYGFVLYCLPKPFHRLNCFSPNTTVHTNDWTLPLHRKRTIILFFRYLTIGNLLSVNLPIDALAIDADHQHCYSRSCGVLSWNRSENVIDLFISRSSSQMN</sequence>
<evidence type="ECO:0000313" key="1">
    <source>
        <dbReference type="EMBL" id="VFJ96550.1"/>
    </source>
</evidence>
<protein>
    <submittedName>
        <fullName evidence="1">Uncharacterized protein</fullName>
    </submittedName>
</protein>
<reference evidence="1" key="1">
    <citation type="submission" date="2019-02" db="EMBL/GenBank/DDBJ databases">
        <authorList>
            <person name="Gruber-Vodicka R. H."/>
            <person name="Seah K. B. B."/>
        </authorList>
    </citation>
    <scope>NUCLEOTIDE SEQUENCE</scope>
    <source>
        <strain evidence="1">BECK_M7</strain>
    </source>
</reference>
<organism evidence="1">
    <name type="scientific">Candidatus Kentrum sp. LFY</name>
    <dbReference type="NCBI Taxonomy" id="2126342"/>
    <lineage>
        <taxon>Bacteria</taxon>
        <taxon>Pseudomonadati</taxon>
        <taxon>Pseudomonadota</taxon>
        <taxon>Gammaproteobacteria</taxon>
        <taxon>Candidatus Kentrum</taxon>
    </lineage>
</organism>
<dbReference type="AlphaFoldDB" id="A0A450UVK9"/>
<proteinExistence type="predicted"/>
<name>A0A450UVK9_9GAMM</name>
<dbReference type="EMBL" id="CAADFF010000086">
    <property type="protein sequence ID" value="VFJ96550.1"/>
    <property type="molecule type" value="Genomic_DNA"/>
</dbReference>